<gene>
    <name evidence="3" type="ORF">EDD63_10749</name>
</gene>
<comment type="caution">
    <text evidence="3">The sequence shown here is derived from an EMBL/GenBank/DDBJ whole genome shotgun (WGS) entry which is preliminary data.</text>
</comment>
<evidence type="ECO:0000313" key="4">
    <source>
        <dbReference type="Proteomes" id="UP000294743"/>
    </source>
</evidence>
<feature type="domain" description="Regulator of ribonuclease activity B" evidence="2">
    <location>
        <begin position="92"/>
        <end position="168"/>
    </location>
</feature>
<dbReference type="EMBL" id="SODD01000007">
    <property type="protein sequence ID" value="TDW24897.1"/>
    <property type="molecule type" value="Genomic_DNA"/>
</dbReference>
<accession>A0A4R8A2V3</accession>
<feature type="signal peptide" evidence="1">
    <location>
        <begin position="1"/>
        <end position="18"/>
    </location>
</feature>
<dbReference type="AlphaFoldDB" id="A0A4R8A2V3"/>
<evidence type="ECO:0000256" key="1">
    <source>
        <dbReference type="SAM" id="SignalP"/>
    </source>
</evidence>
<dbReference type="OrthoDB" id="1655592at2"/>
<dbReference type="Proteomes" id="UP000294743">
    <property type="component" value="Unassembled WGS sequence"/>
</dbReference>
<feature type="chain" id="PRO_5039069665" evidence="1">
    <location>
        <begin position="19"/>
        <end position="172"/>
    </location>
</feature>
<keyword evidence="1" id="KW-0732">Signal</keyword>
<dbReference type="SUPFAM" id="SSF89946">
    <property type="entry name" value="Hypothetical protein VC0424"/>
    <property type="match status" value="1"/>
</dbReference>
<dbReference type="InterPro" id="IPR036701">
    <property type="entry name" value="RraB-like_sf"/>
</dbReference>
<dbReference type="InterPro" id="IPR009671">
    <property type="entry name" value="RraB_dom"/>
</dbReference>
<evidence type="ECO:0000259" key="2">
    <source>
        <dbReference type="Pfam" id="PF06877"/>
    </source>
</evidence>
<organism evidence="3 4">
    <name type="scientific">Breznakia blatticola</name>
    <dbReference type="NCBI Taxonomy" id="1754012"/>
    <lineage>
        <taxon>Bacteria</taxon>
        <taxon>Bacillati</taxon>
        <taxon>Bacillota</taxon>
        <taxon>Erysipelotrichia</taxon>
        <taxon>Erysipelotrichales</taxon>
        <taxon>Erysipelotrichaceae</taxon>
        <taxon>Breznakia</taxon>
    </lineage>
</organism>
<keyword evidence="4" id="KW-1185">Reference proteome</keyword>
<sequence>MKKTLGLLAALTAAAAVAVYKLSKDDEKKIKELDDSKEKILRSVEEQGFEPVVTDKEETGFVSNAYPHLTEADLIELTKKNDEMFATIADLQPTDEYPIQHMVQFAKPIDLEEFKNIVISEGYVITGGEKENELLVLHISKMDHDDISAKVFYLANLAKAHDGVYEGWICKK</sequence>
<evidence type="ECO:0000313" key="3">
    <source>
        <dbReference type="EMBL" id="TDW24897.1"/>
    </source>
</evidence>
<dbReference type="Gene3D" id="3.30.70.970">
    <property type="entry name" value="RraB-like"/>
    <property type="match status" value="1"/>
</dbReference>
<name>A0A4R8A2V3_9FIRM</name>
<dbReference type="RefSeq" id="WP_134168481.1">
    <property type="nucleotide sequence ID" value="NZ_SODD01000007.1"/>
</dbReference>
<reference evidence="3 4" key="1">
    <citation type="submission" date="2019-03" db="EMBL/GenBank/DDBJ databases">
        <title>Genomic Encyclopedia of Type Strains, Phase IV (KMG-IV): sequencing the most valuable type-strain genomes for metagenomic binning, comparative biology and taxonomic classification.</title>
        <authorList>
            <person name="Goeker M."/>
        </authorList>
    </citation>
    <scope>NUCLEOTIDE SEQUENCE [LARGE SCALE GENOMIC DNA]</scope>
    <source>
        <strain evidence="3 4">DSM 28867</strain>
    </source>
</reference>
<dbReference type="Pfam" id="PF06877">
    <property type="entry name" value="RraB"/>
    <property type="match status" value="1"/>
</dbReference>
<protein>
    <submittedName>
        <fullName evidence="3">Regulator of ribonuclease activity B</fullName>
    </submittedName>
</protein>
<proteinExistence type="predicted"/>